<name>A0A9D4KYB8_DREPO</name>
<sequence length="104" mass="11146">MLLGLDFIRKHGIKIPLSTISIRDTVVSISEEVASDSLKVTNIKVVKSMSVPPNSVALEPCSDETKVHTFVVEGEGVNLIVPLSVHAGEGELRLAMLNRVVGRG</sequence>
<dbReference type="Proteomes" id="UP000828390">
    <property type="component" value="Unassembled WGS sequence"/>
</dbReference>
<keyword evidence="2" id="KW-1185">Reference proteome</keyword>
<reference evidence="1" key="2">
    <citation type="submission" date="2020-11" db="EMBL/GenBank/DDBJ databases">
        <authorList>
            <person name="McCartney M.A."/>
            <person name="Auch B."/>
            <person name="Kono T."/>
            <person name="Mallez S."/>
            <person name="Becker A."/>
            <person name="Gohl D.M."/>
            <person name="Silverstein K.A.T."/>
            <person name="Koren S."/>
            <person name="Bechman K.B."/>
            <person name="Herman A."/>
            <person name="Abrahante J.E."/>
            <person name="Garbe J."/>
        </authorList>
    </citation>
    <scope>NUCLEOTIDE SEQUENCE</scope>
    <source>
        <strain evidence="1">Duluth1</strain>
        <tissue evidence="1">Whole animal</tissue>
    </source>
</reference>
<dbReference type="EMBL" id="JAIWYP010000003">
    <property type="protein sequence ID" value="KAH3848390.1"/>
    <property type="molecule type" value="Genomic_DNA"/>
</dbReference>
<proteinExistence type="predicted"/>
<evidence type="ECO:0000313" key="2">
    <source>
        <dbReference type="Proteomes" id="UP000828390"/>
    </source>
</evidence>
<accession>A0A9D4KYB8</accession>
<evidence type="ECO:0000313" key="1">
    <source>
        <dbReference type="EMBL" id="KAH3848390.1"/>
    </source>
</evidence>
<gene>
    <name evidence="1" type="ORF">DPMN_090751</name>
</gene>
<organism evidence="1 2">
    <name type="scientific">Dreissena polymorpha</name>
    <name type="common">Zebra mussel</name>
    <name type="synonym">Mytilus polymorpha</name>
    <dbReference type="NCBI Taxonomy" id="45954"/>
    <lineage>
        <taxon>Eukaryota</taxon>
        <taxon>Metazoa</taxon>
        <taxon>Spiralia</taxon>
        <taxon>Lophotrochozoa</taxon>
        <taxon>Mollusca</taxon>
        <taxon>Bivalvia</taxon>
        <taxon>Autobranchia</taxon>
        <taxon>Heteroconchia</taxon>
        <taxon>Euheterodonta</taxon>
        <taxon>Imparidentia</taxon>
        <taxon>Neoheterodontei</taxon>
        <taxon>Myida</taxon>
        <taxon>Dreissenoidea</taxon>
        <taxon>Dreissenidae</taxon>
        <taxon>Dreissena</taxon>
    </lineage>
</organism>
<protein>
    <submittedName>
        <fullName evidence="1">Uncharacterized protein</fullName>
    </submittedName>
</protein>
<dbReference type="AlphaFoldDB" id="A0A9D4KYB8"/>
<reference evidence="1" key="1">
    <citation type="journal article" date="2019" name="bioRxiv">
        <title>The Genome of the Zebra Mussel, Dreissena polymorpha: A Resource for Invasive Species Research.</title>
        <authorList>
            <person name="McCartney M.A."/>
            <person name="Auch B."/>
            <person name="Kono T."/>
            <person name="Mallez S."/>
            <person name="Zhang Y."/>
            <person name="Obille A."/>
            <person name="Becker A."/>
            <person name="Abrahante J.E."/>
            <person name="Garbe J."/>
            <person name="Badalamenti J.P."/>
            <person name="Herman A."/>
            <person name="Mangelson H."/>
            <person name="Liachko I."/>
            <person name="Sullivan S."/>
            <person name="Sone E.D."/>
            <person name="Koren S."/>
            <person name="Silverstein K.A.T."/>
            <person name="Beckman K.B."/>
            <person name="Gohl D.M."/>
        </authorList>
    </citation>
    <scope>NUCLEOTIDE SEQUENCE</scope>
    <source>
        <strain evidence="1">Duluth1</strain>
        <tissue evidence="1">Whole animal</tissue>
    </source>
</reference>
<comment type="caution">
    <text evidence="1">The sequence shown here is derived from an EMBL/GenBank/DDBJ whole genome shotgun (WGS) entry which is preliminary data.</text>
</comment>